<proteinExistence type="predicted"/>
<evidence type="ECO:0000313" key="5">
    <source>
        <dbReference type="EMBL" id="SNY61347.1"/>
    </source>
</evidence>
<dbReference type="SUPFAM" id="SSF46894">
    <property type="entry name" value="C-terminal effector domain of the bipartite response regulators"/>
    <property type="match status" value="1"/>
</dbReference>
<organism evidence="5 6">
    <name type="scientific">Paractinoplanes atraurantiacus</name>
    <dbReference type="NCBI Taxonomy" id="1036182"/>
    <lineage>
        <taxon>Bacteria</taxon>
        <taxon>Bacillati</taxon>
        <taxon>Actinomycetota</taxon>
        <taxon>Actinomycetes</taxon>
        <taxon>Micromonosporales</taxon>
        <taxon>Micromonosporaceae</taxon>
        <taxon>Paractinoplanes</taxon>
    </lineage>
</organism>
<dbReference type="SMART" id="SM00421">
    <property type="entry name" value="HTH_LUXR"/>
    <property type="match status" value="1"/>
</dbReference>
<dbReference type="EMBL" id="OBDY01000022">
    <property type="protein sequence ID" value="SNY61347.1"/>
    <property type="molecule type" value="Genomic_DNA"/>
</dbReference>
<dbReference type="PRINTS" id="PR00038">
    <property type="entry name" value="HTHLUXR"/>
</dbReference>
<keyword evidence="3" id="KW-0804">Transcription</keyword>
<evidence type="ECO:0000256" key="1">
    <source>
        <dbReference type="ARBA" id="ARBA00023015"/>
    </source>
</evidence>
<dbReference type="Pfam" id="PF13191">
    <property type="entry name" value="AAA_16"/>
    <property type="match status" value="1"/>
</dbReference>
<dbReference type="GO" id="GO:0003677">
    <property type="term" value="F:DNA binding"/>
    <property type="evidence" value="ECO:0007669"/>
    <property type="project" value="UniProtKB-KW"/>
</dbReference>
<evidence type="ECO:0000259" key="4">
    <source>
        <dbReference type="PROSITE" id="PS50043"/>
    </source>
</evidence>
<dbReference type="PANTHER" id="PTHR44688">
    <property type="entry name" value="DNA-BINDING TRANSCRIPTIONAL ACTIVATOR DEVR_DOSR"/>
    <property type="match status" value="1"/>
</dbReference>
<evidence type="ECO:0000313" key="6">
    <source>
        <dbReference type="Proteomes" id="UP000219612"/>
    </source>
</evidence>
<dbReference type="InterPro" id="IPR027417">
    <property type="entry name" value="P-loop_NTPase"/>
</dbReference>
<dbReference type="InterPro" id="IPR016032">
    <property type="entry name" value="Sig_transdc_resp-reg_C-effctor"/>
</dbReference>
<feature type="domain" description="HTH luxR-type" evidence="4">
    <location>
        <begin position="836"/>
        <end position="899"/>
    </location>
</feature>
<name>A0A285JNF3_9ACTN</name>
<dbReference type="CDD" id="cd06170">
    <property type="entry name" value="LuxR_C_like"/>
    <property type="match status" value="1"/>
</dbReference>
<dbReference type="AlphaFoldDB" id="A0A285JNF3"/>
<gene>
    <name evidence="5" type="ORF">SAMN05421748_122145</name>
</gene>
<dbReference type="SUPFAM" id="SSF52540">
    <property type="entry name" value="P-loop containing nucleoside triphosphate hydrolases"/>
    <property type="match status" value="1"/>
</dbReference>
<dbReference type="Pfam" id="PF00196">
    <property type="entry name" value="GerE"/>
    <property type="match status" value="1"/>
</dbReference>
<protein>
    <submittedName>
        <fullName evidence="5">Regulatory protein, luxR family</fullName>
    </submittedName>
</protein>
<dbReference type="RefSeq" id="WP_097326348.1">
    <property type="nucleotide sequence ID" value="NZ_OBDY01000022.1"/>
</dbReference>
<dbReference type="Gene3D" id="1.10.10.10">
    <property type="entry name" value="Winged helix-like DNA-binding domain superfamily/Winged helix DNA-binding domain"/>
    <property type="match status" value="1"/>
</dbReference>
<dbReference type="InterPro" id="IPR036388">
    <property type="entry name" value="WH-like_DNA-bd_sf"/>
</dbReference>
<keyword evidence="1" id="KW-0805">Transcription regulation</keyword>
<dbReference type="Proteomes" id="UP000219612">
    <property type="component" value="Unassembled WGS sequence"/>
</dbReference>
<dbReference type="PANTHER" id="PTHR44688:SF16">
    <property type="entry name" value="DNA-BINDING TRANSCRIPTIONAL ACTIVATOR DEVR_DOSR"/>
    <property type="match status" value="1"/>
</dbReference>
<dbReference type="InterPro" id="IPR041664">
    <property type="entry name" value="AAA_16"/>
</dbReference>
<keyword evidence="2" id="KW-0238">DNA-binding</keyword>
<sequence>MAGERLRGRRREREALDRLLRDVRGGRSHALVLRGEAGVGKTALLDHLAEQASALRVLRAAGVELESEITYSALQQLCAPLLEHLDRLPAPQRAALATAVGLAAGKPPEALLVGLAVLGLFAEAASQRPLVCIVDDVQWLDRMSELILTFVARRLDAESVALVFGVRTPAESLPGLPELTIDGLSDADARKLLDSALAGPVDARVRDRIVAETRGNPLALLELPRGLSTAEMAFGFGGLSAAPLAGRVEDSFQRRIAALPADTRKVLLAAAVEPVGDVHLLWRALDLLKIGPEAAVPAETAQLIDLSRRARFPHPLVRSAAWRSGSAAELREVHRVLAEVTDPVTDPDRRAWHRAHAVAGPDEEVADELERSADRARARGGWPAAAAFLERAAELTLHPDRRVSLLLAAARAHSDAGSFGQVPELLGAAEMGVLTPLQRAGVEQIRAHVTFVLNPGRAAGPPLLAAAEQLRDLDPAAARETYLTAIGAAVHTGRADPDFLRSTAEAARSAPPGDDLAGLMLTGLTAWILEGYAEAAPAMNRAVDAMTRMSDAELRLIWLAAPMAYEMFRFDVLDQVTSRAVQVARDTGALSLLPNALALRAGVMHYLGRLDDSSSLVDEAEGLMRATGSALQLSGAVPLAAYRGREPYASQLVDAMFREAAARGEGWSLGIAGYFKAALCNGLGDYQAAFDAAREAAAYPDLAIYHWNLGELVEAATRVNAPDEAESARTLLQERTSVAGTDWARGVQALADALVRADEDRYRAGIASFAAAGMGMQAARARLLFGEWLRRENRRSEARAELHRAHEAFTTIGAEAFAARAARELAATGETVRAKTPGTAEQLTAQESQIARLAVTGRTNPEIGASLFLSPRTVEWHLRKIFTKLGITSRRELAAALQS</sequence>
<accession>A0A285JNF3</accession>
<evidence type="ECO:0000256" key="3">
    <source>
        <dbReference type="ARBA" id="ARBA00023163"/>
    </source>
</evidence>
<dbReference type="OrthoDB" id="3514764at2"/>
<reference evidence="5 6" key="1">
    <citation type="submission" date="2017-09" db="EMBL/GenBank/DDBJ databases">
        <authorList>
            <person name="Ehlers B."/>
            <person name="Leendertz F.H."/>
        </authorList>
    </citation>
    <scope>NUCLEOTIDE SEQUENCE [LARGE SCALE GENOMIC DNA]</scope>
    <source>
        <strain evidence="5 6">CGMCC 4.6857</strain>
    </source>
</reference>
<dbReference type="PROSITE" id="PS50043">
    <property type="entry name" value="HTH_LUXR_2"/>
    <property type="match status" value="1"/>
</dbReference>
<evidence type="ECO:0000256" key="2">
    <source>
        <dbReference type="ARBA" id="ARBA00023125"/>
    </source>
</evidence>
<dbReference type="GO" id="GO:0006355">
    <property type="term" value="P:regulation of DNA-templated transcription"/>
    <property type="evidence" value="ECO:0007669"/>
    <property type="project" value="InterPro"/>
</dbReference>
<keyword evidence="6" id="KW-1185">Reference proteome</keyword>
<dbReference type="Gene3D" id="3.40.50.300">
    <property type="entry name" value="P-loop containing nucleotide triphosphate hydrolases"/>
    <property type="match status" value="1"/>
</dbReference>
<dbReference type="InterPro" id="IPR000792">
    <property type="entry name" value="Tscrpt_reg_LuxR_C"/>
</dbReference>